<evidence type="ECO:0008006" key="4">
    <source>
        <dbReference type="Google" id="ProtNLM"/>
    </source>
</evidence>
<protein>
    <recommendedName>
        <fullName evidence="4">F-box domain-containing protein</fullName>
    </recommendedName>
</protein>
<reference evidence="2 3" key="1">
    <citation type="submission" date="2016-09" db="EMBL/GenBank/DDBJ databases">
        <title>The draft genome of Dichanthelium oligosanthes: A C3 panicoid grass species.</title>
        <authorList>
            <person name="Studer A.J."/>
            <person name="Schnable J.C."/>
            <person name="Brutnell T.P."/>
        </authorList>
    </citation>
    <scope>NUCLEOTIDE SEQUENCE [LARGE SCALE GENOMIC DNA]</scope>
    <source>
        <strain evidence="3">cv. Kellogg 1175</strain>
        <tissue evidence="2">Leaf</tissue>
    </source>
</reference>
<dbReference type="Proteomes" id="UP000095767">
    <property type="component" value="Unassembled WGS sequence"/>
</dbReference>
<dbReference type="PANTHER" id="PTHR33110">
    <property type="entry name" value="F-BOX/KELCH-REPEAT PROTEIN-RELATED"/>
    <property type="match status" value="1"/>
</dbReference>
<proteinExistence type="predicted"/>
<evidence type="ECO:0000256" key="1">
    <source>
        <dbReference type="SAM" id="MobiDB-lite"/>
    </source>
</evidence>
<evidence type="ECO:0000313" key="3">
    <source>
        <dbReference type="Proteomes" id="UP000095767"/>
    </source>
</evidence>
<gene>
    <name evidence="2" type="ORF">BAE44_0000419</name>
</gene>
<dbReference type="AlphaFoldDB" id="A0A1E5WMJ0"/>
<accession>A0A1E5WMJ0</accession>
<dbReference type="EMBL" id="LWDX02001288">
    <property type="protein sequence ID" value="OEL38563.1"/>
    <property type="molecule type" value="Genomic_DNA"/>
</dbReference>
<dbReference type="PANTHER" id="PTHR33110:SF71">
    <property type="entry name" value="F-BOX_KELCH-REPEAT PROTEIN"/>
    <property type="match status" value="1"/>
</dbReference>
<comment type="caution">
    <text evidence="2">The sequence shown here is derived from an EMBL/GenBank/DDBJ whole genome shotgun (WGS) entry which is preliminary data.</text>
</comment>
<feature type="region of interest" description="Disordered" evidence="1">
    <location>
        <begin position="1"/>
        <end position="62"/>
    </location>
</feature>
<name>A0A1E5WMJ0_9POAL</name>
<evidence type="ECO:0000313" key="2">
    <source>
        <dbReference type="EMBL" id="OEL38563.1"/>
    </source>
</evidence>
<dbReference type="OrthoDB" id="10610953at2759"/>
<keyword evidence="3" id="KW-1185">Reference proteome</keyword>
<sequence>MCSSARPGTLSPSTAARKLRHPLEAQPIASPSGGGTRSREEVASSPAFLRGKKAFQRPRDNWQPQRRQKVIGICCARPASRILHKGERRTSPLATASFLVVSSSSNQATTAPTLPPLRSPARPAAMAAHESWDNVPLDLVVEIARHVRCPFDRLSMSKECRAWCEAVLQRRRPHLPWLLLPYNCVALLPFGAPRRARFFCASCDANHVVRVPGDTDGARFFGAYQGGWVFIAYGQDRGHALVNLNGGHESIRLPASIPWIAPPSQQQSVYMLAATLSAPAGSKRELRRRRHRIDH</sequence>
<organism evidence="2 3">
    <name type="scientific">Dichanthelium oligosanthes</name>
    <dbReference type="NCBI Taxonomy" id="888268"/>
    <lineage>
        <taxon>Eukaryota</taxon>
        <taxon>Viridiplantae</taxon>
        <taxon>Streptophyta</taxon>
        <taxon>Embryophyta</taxon>
        <taxon>Tracheophyta</taxon>
        <taxon>Spermatophyta</taxon>
        <taxon>Magnoliopsida</taxon>
        <taxon>Liliopsida</taxon>
        <taxon>Poales</taxon>
        <taxon>Poaceae</taxon>
        <taxon>PACMAD clade</taxon>
        <taxon>Panicoideae</taxon>
        <taxon>Panicodae</taxon>
        <taxon>Paniceae</taxon>
        <taxon>Dichantheliinae</taxon>
        <taxon>Dichanthelium</taxon>
    </lineage>
</organism>